<dbReference type="InterPro" id="IPR027417">
    <property type="entry name" value="P-loop_NTPase"/>
</dbReference>
<dbReference type="Gene3D" id="3.30.930.30">
    <property type="match status" value="1"/>
</dbReference>
<evidence type="ECO:0000256" key="1">
    <source>
        <dbReference type="ARBA" id="ARBA00010873"/>
    </source>
</evidence>
<reference evidence="5 6" key="1">
    <citation type="submission" date="2021-04" db="EMBL/GenBank/DDBJ databases">
        <title>Whole genome sequence of Jiella sp. KSK16Y-1.</title>
        <authorList>
            <person name="Tuo L."/>
        </authorList>
    </citation>
    <scope>NUCLEOTIDE SEQUENCE [LARGE SCALE GENOMIC DNA]</scope>
    <source>
        <strain evidence="5 6">KSK16Y-1</strain>
    </source>
</reference>
<dbReference type="NCBIfam" id="TIGR02768">
    <property type="entry name" value="TraA_Ti"/>
    <property type="match status" value="1"/>
</dbReference>
<evidence type="ECO:0000313" key="5">
    <source>
        <dbReference type="EMBL" id="MBP0617804.1"/>
    </source>
</evidence>
<dbReference type="InterPro" id="IPR005053">
    <property type="entry name" value="MobA_MobL"/>
</dbReference>
<accession>A0ABS4BM80</accession>
<proteinExistence type="inferred from homology"/>
<feature type="compositionally biased region" description="Basic and acidic residues" evidence="3">
    <location>
        <begin position="987"/>
        <end position="1002"/>
    </location>
</feature>
<name>A0ABS4BM80_9HYPH</name>
<dbReference type="CDD" id="cd18809">
    <property type="entry name" value="SF1_C_RecD"/>
    <property type="match status" value="1"/>
</dbReference>
<dbReference type="Proteomes" id="UP000678276">
    <property type="component" value="Unassembled WGS sequence"/>
</dbReference>
<feature type="region of interest" description="Disordered" evidence="3">
    <location>
        <begin position="229"/>
        <end position="253"/>
    </location>
</feature>
<dbReference type="Gene3D" id="2.30.30.940">
    <property type="match status" value="1"/>
</dbReference>
<feature type="domain" description="MobA/MobL protein" evidence="4">
    <location>
        <begin position="17"/>
        <end position="252"/>
    </location>
</feature>
<evidence type="ECO:0000259" key="4">
    <source>
        <dbReference type="Pfam" id="PF03389"/>
    </source>
</evidence>
<feature type="compositionally biased region" description="Basic and acidic residues" evidence="3">
    <location>
        <begin position="229"/>
        <end position="246"/>
    </location>
</feature>
<sequence>MAIFHFRQSLIQRSAGQSPVHSAAYRHSASMDVALGDRRADYSRKKDTVHSELSLPADAPAWIRTRLDIDLDSPDPRVDGPAAVKASEMLWNTVDVSDRRLNARLAREMTLALPSELSNQQNVELIRDFIAEHVTAKGYVADWAFHHPDRAMHNPHVHMMTTVAPLTEDGFGRKSIPVLDENGDPLRTAKGKLVTRQWAAQKDELYAWREGWAEQVNLALARNGHEVRVDHRSHEDRGITDLEPTLHHGPSNDIEKRGIEAELVLQDEDRRRATFENLVADPSIVVRELTRNQATFDDRDIARFIHRYAGPGDDFETLRLRVGALENLVVVQSEIHDPETDRVVQRARYTTVEMFEREAAMIASTRSRADDASFTVDASDRGHALDRVECVQGFAYTAEQRAAIDRLTGPEGLSVMVGYAGAGKSTVMNTVREIYETDGRQVVGAALAGKAAEGLQQSAGIASRTIGSWELSWANGYHHLNKGDVFVLDEAGMVASDQMQRLVGQLDEWGAKLVIIGDSRQLQPIGAGAAFRAIAETVGYVELTEVRRQQIEWQAEAAISFGRGDAGRALEAYVENGHVHHHDDGASARSAVIDGWHSDWQATADTVMLAHTNKDVFALNQMAREAIKQDGGLTEDHSFITKRGPRGFAVGDRVVFLENDSTLGIKNGTVGTVTEAEKGQLVVDVEHLPQPVSFRQEEYNSIDHGYALTVHKTQGATLDRIHVLAIGMMDAQLTYVAMTRHREAVTMHVADDSFRPPWSETVPNHDEIHARLIRDGLKDTTLNYEASRDYAWTRDEIAVTKHQTMLERLSAWCETRGLPDPRDVREAVDRFAQSMRELVGIGAPSKDDIVVPDRLAEARAPLVPALPERFAGVIERLDHVQAHSAAMGHEGNARRDAFHAADNALHRTPMSQRLLNWSQDVEAIVVPSSVVAIGRDFDHQKADKLLADLHPQTRSSLEANWKAVHAVSRAAYDVGLLETAHAIQSSHRAEREAERVEKDYRRTLDPMVTAEAAEPSPPRQTESPAPTGRSEVPQKAHNTTVERVAPQAAKRDLPDLLPAIRQWPNTIEEAARRSVLSSHRFVGEHHELLTLARSVWRDGEGIGQRLWDAAISGEAQTTGRLVRDNPEAFGALLGSRTIFMKPNAERQSALGKLSLVASHVEFLGTTLVQDLRAAERRETVWREAQQVALPGLSDRAGKLAVAIYKTWDLPYPDRASEVRLHLQKNPDAWNELKIWSGEAEKRFPVEGRAVSLPGIAADKAQTIDALRSIARYSVTAGEIQIDAQQRERQRAIERSRGIERDDLGWSR</sequence>
<dbReference type="SUPFAM" id="SSF52540">
    <property type="entry name" value="P-loop containing nucleoside triphosphate hydrolases"/>
    <property type="match status" value="2"/>
</dbReference>
<keyword evidence="2" id="KW-0184">Conjugation</keyword>
<evidence type="ECO:0000256" key="3">
    <source>
        <dbReference type="SAM" id="MobiDB-lite"/>
    </source>
</evidence>
<dbReference type="InterPro" id="IPR014136">
    <property type="entry name" value="TraA_Ti"/>
</dbReference>
<keyword evidence="6" id="KW-1185">Reference proteome</keyword>
<feature type="region of interest" description="Disordered" evidence="3">
    <location>
        <begin position="1007"/>
        <end position="1050"/>
    </location>
</feature>
<comment type="similarity">
    <text evidence="1">Belongs to the MobA/MobL family.</text>
</comment>
<dbReference type="RefSeq" id="WP_209596930.1">
    <property type="nucleotide sequence ID" value="NZ_JAGJCF010000020.1"/>
</dbReference>
<comment type="caution">
    <text evidence="5">The sequence shown here is derived from an EMBL/GenBank/DDBJ whole genome shotgun (WGS) entry which is preliminary data.</text>
</comment>
<dbReference type="EMBL" id="JAGJCF010000020">
    <property type="protein sequence ID" value="MBP0617804.1"/>
    <property type="molecule type" value="Genomic_DNA"/>
</dbReference>
<evidence type="ECO:0000256" key="2">
    <source>
        <dbReference type="ARBA" id="ARBA00022971"/>
    </source>
</evidence>
<protein>
    <submittedName>
        <fullName evidence="5">Ti-type conjugative transfer relaxase TraA</fullName>
    </submittedName>
</protein>
<evidence type="ECO:0000313" key="6">
    <source>
        <dbReference type="Proteomes" id="UP000678276"/>
    </source>
</evidence>
<gene>
    <name evidence="5" type="primary">traA</name>
    <name evidence="5" type="ORF">J6595_19665</name>
</gene>
<dbReference type="CDD" id="cd17933">
    <property type="entry name" value="DEXSc_RecD-like"/>
    <property type="match status" value="1"/>
</dbReference>
<feature type="region of interest" description="Disordered" evidence="3">
    <location>
        <begin position="983"/>
        <end position="1002"/>
    </location>
</feature>
<dbReference type="Pfam" id="PF03389">
    <property type="entry name" value="MobA_MobL"/>
    <property type="match status" value="1"/>
</dbReference>
<organism evidence="5 6">
    <name type="scientific">Jiella mangrovi</name>
    <dbReference type="NCBI Taxonomy" id="2821407"/>
    <lineage>
        <taxon>Bacteria</taxon>
        <taxon>Pseudomonadati</taxon>
        <taxon>Pseudomonadota</taxon>
        <taxon>Alphaproteobacteria</taxon>
        <taxon>Hyphomicrobiales</taxon>
        <taxon>Aurantimonadaceae</taxon>
        <taxon>Jiella</taxon>
    </lineage>
</organism>
<dbReference type="Pfam" id="PF13604">
    <property type="entry name" value="AAA_30"/>
    <property type="match status" value="1"/>
</dbReference>
<dbReference type="Gene3D" id="3.40.50.300">
    <property type="entry name" value="P-loop containing nucleotide triphosphate hydrolases"/>
    <property type="match status" value="2"/>
</dbReference>